<dbReference type="Proteomes" id="UP000663873">
    <property type="component" value="Unassembled WGS sequence"/>
</dbReference>
<organism evidence="1 2">
    <name type="scientific">Rotaria socialis</name>
    <dbReference type="NCBI Taxonomy" id="392032"/>
    <lineage>
        <taxon>Eukaryota</taxon>
        <taxon>Metazoa</taxon>
        <taxon>Spiralia</taxon>
        <taxon>Gnathifera</taxon>
        <taxon>Rotifera</taxon>
        <taxon>Eurotatoria</taxon>
        <taxon>Bdelloidea</taxon>
        <taxon>Philodinida</taxon>
        <taxon>Philodinidae</taxon>
        <taxon>Rotaria</taxon>
    </lineage>
</organism>
<name>A0A822A373_9BILA</name>
<dbReference type="EMBL" id="CAJOBP010108666">
    <property type="protein sequence ID" value="CAF4996249.1"/>
    <property type="molecule type" value="Genomic_DNA"/>
</dbReference>
<reference evidence="1" key="1">
    <citation type="submission" date="2021-02" db="EMBL/GenBank/DDBJ databases">
        <authorList>
            <person name="Nowell W R."/>
        </authorList>
    </citation>
    <scope>NUCLEOTIDE SEQUENCE</scope>
</reference>
<sequence length="60" mass="6592">RPIPEGQTAPGNQELVADYFEVVGHSPPGGADTLINEDSHPDVQLDNRHMLIRGENVKIF</sequence>
<proteinExistence type="predicted"/>
<evidence type="ECO:0000313" key="2">
    <source>
        <dbReference type="Proteomes" id="UP000663873"/>
    </source>
</evidence>
<evidence type="ECO:0000313" key="1">
    <source>
        <dbReference type="EMBL" id="CAF4996249.1"/>
    </source>
</evidence>
<protein>
    <submittedName>
        <fullName evidence="1">Uncharacterized protein</fullName>
    </submittedName>
</protein>
<dbReference type="AlphaFoldDB" id="A0A822A373"/>
<comment type="caution">
    <text evidence="1">The sequence shown here is derived from an EMBL/GenBank/DDBJ whole genome shotgun (WGS) entry which is preliminary data.</text>
</comment>
<keyword evidence="2" id="KW-1185">Reference proteome</keyword>
<feature type="non-terminal residue" evidence="1">
    <location>
        <position position="60"/>
    </location>
</feature>
<gene>
    <name evidence="1" type="ORF">UJA718_LOCUS50085</name>
</gene>
<accession>A0A822A373</accession>
<feature type="non-terminal residue" evidence="1">
    <location>
        <position position="1"/>
    </location>
</feature>